<evidence type="ECO:0000256" key="5">
    <source>
        <dbReference type="ARBA" id="ARBA00023004"/>
    </source>
</evidence>
<evidence type="ECO:0000256" key="1">
    <source>
        <dbReference type="ARBA" id="ARBA00001970"/>
    </source>
</evidence>
<evidence type="ECO:0000256" key="2">
    <source>
        <dbReference type="ARBA" id="ARBA00022559"/>
    </source>
</evidence>
<comment type="cofactor">
    <cofactor evidence="1">
        <name>heme b</name>
        <dbReference type="ChEBI" id="CHEBI:60344"/>
    </cofactor>
</comment>
<accession>A0ABS9T6E2</accession>
<comment type="similarity">
    <text evidence="6">Belongs to the DyP-type peroxidase family.</text>
</comment>
<evidence type="ECO:0000256" key="6">
    <source>
        <dbReference type="ARBA" id="ARBA00025737"/>
    </source>
</evidence>
<evidence type="ECO:0000259" key="8">
    <source>
        <dbReference type="Pfam" id="PF20628"/>
    </source>
</evidence>
<keyword evidence="10" id="KW-1185">Reference proteome</keyword>
<keyword evidence="3" id="KW-0479">Metal-binding</keyword>
<dbReference type="NCBIfam" id="TIGR01413">
    <property type="entry name" value="Dyp_perox_fam"/>
    <property type="match status" value="1"/>
</dbReference>
<feature type="domain" description="Dyp-type peroxidase N-terminal" evidence="7">
    <location>
        <begin position="5"/>
        <end position="135"/>
    </location>
</feature>
<dbReference type="PROSITE" id="PS51404">
    <property type="entry name" value="DYP_PEROXIDASE"/>
    <property type="match status" value="1"/>
</dbReference>
<dbReference type="InterPro" id="IPR011008">
    <property type="entry name" value="Dimeric_a/b-barrel"/>
</dbReference>
<organism evidence="9 10">
    <name type="scientific">Pseudonocardia alaniniphila</name>
    <dbReference type="NCBI Taxonomy" id="75291"/>
    <lineage>
        <taxon>Bacteria</taxon>
        <taxon>Bacillati</taxon>
        <taxon>Actinomycetota</taxon>
        <taxon>Actinomycetes</taxon>
        <taxon>Pseudonocardiales</taxon>
        <taxon>Pseudonocardiaceae</taxon>
        <taxon>Pseudonocardia</taxon>
    </lineage>
</organism>
<keyword evidence="5" id="KW-0408">Iron</keyword>
<comment type="caution">
    <text evidence="9">The sequence shown here is derived from an EMBL/GenBank/DDBJ whole genome shotgun (WGS) entry which is preliminary data.</text>
</comment>
<dbReference type="PANTHER" id="PTHR30521">
    <property type="entry name" value="DEFERROCHELATASE/PEROXIDASE"/>
    <property type="match status" value="1"/>
</dbReference>
<dbReference type="InterPro" id="IPR048327">
    <property type="entry name" value="Dyp_perox_N"/>
</dbReference>
<dbReference type="SUPFAM" id="SSF54909">
    <property type="entry name" value="Dimeric alpha+beta barrel"/>
    <property type="match status" value="1"/>
</dbReference>
<dbReference type="Pfam" id="PF04261">
    <property type="entry name" value="Dyp_perox_N"/>
    <property type="match status" value="1"/>
</dbReference>
<feature type="domain" description="Dyp-type peroxidase C-terminal" evidence="8">
    <location>
        <begin position="138"/>
        <end position="301"/>
    </location>
</feature>
<reference evidence="9 10" key="1">
    <citation type="submission" date="2022-03" db="EMBL/GenBank/DDBJ databases">
        <title>Pseudonocardia alaer sp. nov., a novel actinomycete isolated from reed forest soil.</title>
        <authorList>
            <person name="Wang L."/>
        </authorList>
    </citation>
    <scope>NUCLEOTIDE SEQUENCE [LARGE SCALE GENOMIC DNA]</scope>
    <source>
        <strain evidence="9 10">Y-16303</strain>
    </source>
</reference>
<dbReference type="GO" id="GO:0004601">
    <property type="term" value="F:peroxidase activity"/>
    <property type="evidence" value="ECO:0007669"/>
    <property type="project" value="UniProtKB-KW"/>
</dbReference>
<evidence type="ECO:0000256" key="4">
    <source>
        <dbReference type="ARBA" id="ARBA00023002"/>
    </source>
</evidence>
<dbReference type="InterPro" id="IPR006314">
    <property type="entry name" value="Dyp_peroxidase"/>
</dbReference>
<dbReference type="Proteomes" id="UP001299970">
    <property type="component" value="Unassembled WGS sequence"/>
</dbReference>
<dbReference type="RefSeq" id="WP_241034136.1">
    <property type="nucleotide sequence ID" value="NZ_BAAAJF010000034.1"/>
</dbReference>
<keyword evidence="4" id="KW-0560">Oxidoreductase</keyword>
<name>A0ABS9T6E2_9PSEU</name>
<gene>
    <name evidence="9" type="ORF">MMF94_00275</name>
</gene>
<evidence type="ECO:0000256" key="3">
    <source>
        <dbReference type="ARBA" id="ARBA00022723"/>
    </source>
</evidence>
<evidence type="ECO:0000313" key="10">
    <source>
        <dbReference type="Proteomes" id="UP001299970"/>
    </source>
</evidence>
<dbReference type="PANTHER" id="PTHR30521:SF0">
    <property type="entry name" value="DYP-TYPE PEROXIDASE FAMILY PROTEIN"/>
    <property type="match status" value="1"/>
</dbReference>
<dbReference type="Pfam" id="PF20628">
    <property type="entry name" value="Dyp_perox_C"/>
    <property type="match status" value="1"/>
</dbReference>
<evidence type="ECO:0000259" key="7">
    <source>
        <dbReference type="Pfam" id="PF04261"/>
    </source>
</evidence>
<sequence>MTEPQAVLAPLSRSAVFLVVTVHPDQASRTRVREFCADLPGLVRTVGFRDLDAGLSCVVGFGARVWPDLFGITAPTALHPFPAIRGHRHDAIATPGDVLFHVRARRQDLCFELSTQILAALRGAVTAVDEVQAFRYFDNRDLLGFVDGTENPTGEAATSAAIVGEDDPVFAGSSYVMVQKYLHDLDAWDALDVGAQERVIGRTKLSNVELDDDVAPASAHKVLTTITDADGRERKIVRDNMPFGSPAAGEFGTYFIGYAADPDVLEQMLRNMFLGDPPGTYDRILDFSRAVTGSLFLAPSVPLLDQLADSPPSTSLTIGSLKGRTLP</sequence>
<proteinExistence type="inferred from homology"/>
<evidence type="ECO:0000313" key="9">
    <source>
        <dbReference type="EMBL" id="MCH6164101.1"/>
    </source>
</evidence>
<keyword evidence="2 9" id="KW-0575">Peroxidase</keyword>
<dbReference type="InterPro" id="IPR048328">
    <property type="entry name" value="Dyp_perox_C"/>
</dbReference>
<dbReference type="EMBL" id="JAKXMK010000001">
    <property type="protein sequence ID" value="MCH6164101.1"/>
    <property type="molecule type" value="Genomic_DNA"/>
</dbReference>
<protein>
    <submittedName>
        <fullName evidence="9">Dyp-type peroxidase</fullName>
    </submittedName>
</protein>